<proteinExistence type="predicted"/>
<dbReference type="EMBL" id="ANMG01000021">
    <property type="protein sequence ID" value="EMD27600.1"/>
    <property type="molecule type" value="Genomic_DNA"/>
</dbReference>
<reference evidence="2 3" key="1">
    <citation type="submission" date="2012-10" db="EMBL/GenBank/DDBJ databases">
        <title>Genome assembly of Amycolatopsis azurea DSM 43854.</title>
        <authorList>
            <person name="Khatri I."/>
            <person name="Kaur I."/>
            <person name="Subramanian S."/>
            <person name="Mayilraj S."/>
        </authorList>
    </citation>
    <scope>NUCLEOTIDE SEQUENCE [LARGE SCALE GENOMIC DNA]</scope>
    <source>
        <strain evidence="2 3">DSM 43854</strain>
    </source>
</reference>
<evidence type="ECO:0000313" key="2">
    <source>
        <dbReference type="EMBL" id="EMD27600.1"/>
    </source>
</evidence>
<accession>M2Q6J3</accession>
<keyword evidence="1" id="KW-1133">Transmembrane helix</keyword>
<keyword evidence="1" id="KW-0472">Membrane</keyword>
<evidence type="ECO:0000256" key="1">
    <source>
        <dbReference type="SAM" id="Phobius"/>
    </source>
</evidence>
<sequence length="51" mass="5254">MNDEVGVPAAEAAITVSVDRTLGIRRVLLAVGVGGVVALLAWLALWLAVNL</sequence>
<dbReference type="PATRIC" id="fig|1238180.3.peg.2495"/>
<protein>
    <submittedName>
        <fullName evidence="2">Uncharacterized protein</fullName>
    </submittedName>
</protein>
<dbReference type="RefSeq" id="WP_005154984.1">
    <property type="nucleotide sequence ID" value="NZ_ANMG01000021.1"/>
</dbReference>
<comment type="caution">
    <text evidence="2">The sequence shown here is derived from an EMBL/GenBank/DDBJ whole genome shotgun (WGS) entry which is preliminary data.</text>
</comment>
<feature type="transmembrane region" description="Helical" evidence="1">
    <location>
        <begin position="27"/>
        <end position="49"/>
    </location>
</feature>
<evidence type="ECO:0000313" key="3">
    <source>
        <dbReference type="Proteomes" id="UP000014137"/>
    </source>
</evidence>
<name>M2Q6J3_9PSEU</name>
<dbReference type="Proteomes" id="UP000014137">
    <property type="component" value="Unassembled WGS sequence"/>
</dbReference>
<organism evidence="2 3">
    <name type="scientific">Amycolatopsis azurea DSM 43854</name>
    <dbReference type="NCBI Taxonomy" id="1238180"/>
    <lineage>
        <taxon>Bacteria</taxon>
        <taxon>Bacillati</taxon>
        <taxon>Actinomycetota</taxon>
        <taxon>Actinomycetes</taxon>
        <taxon>Pseudonocardiales</taxon>
        <taxon>Pseudonocardiaceae</taxon>
        <taxon>Amycolatopsis</taxon>
    </lineage>
</organism>
<gene>
    <name evidence="2" type="ORF">C791_1896</name>
</gene>
<keyword evidence="1" id="KW-0812">Transmembrane</keyword>
<dbReference type="AlphaFoldDB" id="M2Q6J3"/>